<evidence type="ECO:0000313" key="1">
    <source>
        <dbReference type="EMBL" id="KFB52353.1"/>
    </source>
</evidence>
<organism evidence="1">
    <name type="scientific">Anopheles sinensis</name>
    <name type="common">Mosquito</name>
    <dbReference type="NCBI Taxonomy" id="74873"/>
    <lineage>
        <taxon>Eukaryota</taxon>
        <taxon>Metazoa</taxon>
        <taxon>Ecdysozoa</taxon>
        <taxon>Arthropoda</taxon>
        <taxon>Hexapoda</taxon>
        <taxon>Insecta</taxon>
        <taxon>Pterygota</taxon>
        <taxon>Neoptera</taxon>
        <taxon>Endopterygota</taxon>
        <taxon>Diptera</taxon>
        <taxon>Nematocera</taxon>
        <taxon>Culicoidea</taxon>
        <taxon>Culicidae</taxon>
        <taxon>Anophelinae</taxon>
        <taxon>Anopheles</taxon>
    </lineage>
</organism>
<dbReference type="EMBL" id="KE525378">
    <property type="protein sequence ID" value="KFB52353.1"/>
    <property type="molecule type" value="Genomic_DNA"/>
</dbReference>
<evidence type="ECO:0000313" key="2">
    <source>
        <dbReference type="EnsemblMetazoa" id="ASIC020569-PA"/>
    </source>
</evidence>
<proteinExistence type="predicted"/>
<dbReference type="EnsemblMetazoa" id="ASIC020569-RA">
    <property type="protein sequence ID" value="ASIC020569-PA"/>
    <property type="gene ID" value="ASIC020569"/>
</dbReference>
<dbReference type="Proteomes" id="UP000030765">
    <property type="component" value="Unassembled WGS sequence"/>
</dbReference>
<keyword evidence="3" id="KW-1185">Reference proteome</keyword>
<dbReference type="AlphaFoldDB" id="A0A084WQ59"/>
<accession>A0A084WQ59</accession>
<reference evidence="1 3" key="1">
    <citation type="journal article" date="2014" name="BMC Genomics">
        <title>Genome sequence of Anopheles sinensis provides insight into genetics basis of mosquito competence for malaria parasites.</title>
        <authorList>
            <person name="Zhou D."/>
            <person name="Zhang D."/>
            <person name="Ding G."/>
            <person name="Shi L."/>
            <person name="Hou Q."/>
            <person name="Ye Y."/>
            <person name="Xu Y."/>
            <person name="Zhou H."/>
            <person name="Xiong C."/>
            <person name="Li S."/>
            <person name="Yu J."/>
            <person name="Hong S."/>
            <person name="Yu X."/>
            <person name="Zou P."/>
            <person name="Chen C."/>
            <person name="Chang X."/>
            <person name="Wang W."/>
            <person name="Lv Y."/>
            <person name="Sun Y."/>
            <person name="Ma L."/>
            <person name="Shen B."/>
            <person name="Zhu C."/>
        </authorList>
    </citation>
    <scope>NUCLEOTIDE SEQUENCE [LARGE SCALE GENOMIC DNA]</scope>
</reference>
<gene>
    <name evidence="1" type="ORF">ZHAS_00020569</name>
</gene>
<name>A0A084WQ59_ANOSI</name>
<evidence type="ECO:0000313" key="3">
    <source>
        <dbReference type="Proteomes" id="UP000030765"/>
    </source>
</evidence>
<sequence length="189" mass="21949">MVFKDFARPFATLNFLFNFTPTRRQQHTLHRMLASMYEAPLKRENGCNEEWPIFPPPDPEPQQHGVDLFSGKNLTQFFDEHEWHYPDALFRPADDGGRSAIVHPSYVQEDEEVLKSQNGNSEERQHVYRLMEAGRVKQTFSPREKRPEVVKFFVPILWRAMNILALTNTMCGAGHPPLTLMIAMPMTGY</sequence>
<protein>
    <submittedName>
        <fullName evidence="1 2">Uncharacterized protein</fullName>
    </submittedName>
</protein>
<dbReference type="EMBL" id="ATLV01025256">
    <property type="status" value="NOT_ANNOTATED_CDS"/>
    <property type="molecule type" value="Genomic_DNA"/>
</dbReference>
<reference evidence="2" key="2">
    <citation type="submission" date="2020-05" db="UniProtKB">
        <authorList>
            <consortium name="EnsemblMetazoa"/>
        </authorList>
    </citation>
    <scope>IDENTIFICATION</scope>
</reference>
<dbReference type="VEuPathDB" id="VectorBase:ASIC020569"/>